<dbReference type="InterPro" id="IPR010432">
    <property type="entry name" value="RDD"/>
</dbReference>
<feature type="transmembrane region" description="Helical" evidence="6">
    <location>
        <begin position="30"/>
        <end position="51"/>
    </location>
</feature>
<sequence>MTVAHTPDYQLANLPRASIGRRLGATAYDLLLAIAVYILAGIIGFALFALCQKAGLIIIPTGTPLADSLRQNVLYHGLYQCWLWFAVIAFYSYFWSRAGQTLGMQAWRLRVQHFNGQNLSLITAIARFCWSLLGVGNLWLLFSKQKLALQDQMTRSEMVVLPTHRHKS</sequence>
<evidence type="ECO:0000313" key="9">
    <source>
        <dbReference type="Proteomes" id="UP000294832"/>
    </source>
</evidence>
<dbReference type="OrthoDB" id="9793824at2"/>
<organism evidence="8 9">
    <name type="scientific">Shewanella fodinae</name>
    <dbReference type="NCBI Taxonomy" id="552357"/>
    <lineage>
        <taxon>Bacteria</taxon>
        <taxon>Pseudomonadati</taxon>
        <taxon>Pseudomonadota</taxon>
        <taxon>Gammaproteobacteria</taxon>
        <taxon>Alteromonadales</taxon>
        <taxon>Shewanellaceae</taxon>
        <taxon>Shewanella</taxon>
    </lineage>
</organism>
<keyword evidence="2" id="KW-1003">Cell membrane</keyword>
<accession>A0A4R2F7J3</accession>
<evidence type="ECO:0000259" key="7">
    <source>
        <dbReference type="Pfam" id="PF06271"/>
    </source>
</evidence>
<name>A0A4R2F7J3_9GAMM</name>
<keyword evidence="4 6" id="KW-1133">Transmembrane helix</keyword>
<evidence type="ECO:0000256" key="5">
    <source>
        <dbReference type="ARBA" id="ARBA00023136"/>
    </source>
</evidence>
<keyword evidence="3 6" id="KW-0812">Transmembrane</keyword>
<protein>
    <submittedName>
        <fullName evidence="8">Putative RDD family membrane protein YckC</fullName>
    </submittedName>
</protein>
<keyword evidence="5 6" id="KW-0472">Membrane</keyword>
<dbReference type="AlphaFoldDB" id="A0A4R2F7J3"/>
<evidence type="ECO:0000256" key="1">
    <source>
        <dbReference type="ARBA" id="ARBA00004651"/>
    </source>
</evidence>
<dbReference type="PANTHER" id="PTHR36115:SF10">
    <property type="entry name" value="RDD DOMAIN-CONTAINING PROTEIN"/>
    <property type="match status" value="1"/>
</dbReference>
<evidence type="ECO:0000256" key="3">
    <source>
        <dbReference type="ARBA" id="ARBA00022692"/>
    </source>
</evidence>
<dbReference type="PANTHER" id="PTHR36115">
    <property type="entry name" value="PROLINE-RICH ANTIGEN HOMOLOG-RELATED"/>
    <property type="match status" value="1"/>
</dbReference>
<dbReference type="InterPro" id="IPR051791">
    <property type="entry name" value="Pra-immunoreactive"/>
</dbReference>
<dbReference type="Proteomes" id="UP000294832">
    <property type="component" value="Unassembled WGS sequence"/>
</dbReference>
<proteinExistence type="predicted"/>
<reference evidence="8 9" key="1">
    <citation type="submission" date="2019-03" db="EMBL/GenBank/DDBJ databases">
        <title>Freshwater and sediment microbial communities from various areas in North America, analyzing microbe dynamics in response to fracking.</title>
        <authorList>
            <person name="Lamendella R."/>
        </authorList>
    </citation>
    <scope>NUCLEOTIDE SEQUENCE [LARGE SCALE GENOMIC DNA]</scope>
    <source>
        <strain evidence="8 9">74A</strain>
    </source>
</reference>
<feature type="transmembrane region" description="Helical" evidence="6">
    <location>
        <begin position="72"/>
        <end position="94"/>
    </location>
</feature>
<dbReference type="Pfam" id="PF06271">
    <property type="entry name" value="RDD"/>
    <property type="match status" value="1"/>
</dbReference>
<keyword evidence="9" id="KW-1185">Reference proteome</keyword>
<evidence type="ECO:0000256" key="6">
    <source>
        <dbReference type="SAM" id="Phobius"/>
    </source>
</evidence>
<comment type="subcellular location">
    <subcellularLocation>
        <location evidence="1">Cell membrane</location>
        <topology evidence="1">Multi-pass membrane protein</topology>
    </subcellularLocation>
</comment>
<gene>
    <name evidence="8" type="ORF">EDC91_12053</name>
</gene>
<comment type="caution">
    <text evidence="8">The sequence shown here is derived from an EMBL/GenBank/DDBJ whole genome shotgun (WGS) entry which is preliminary data.</text>
</comment>
<feature type="domain" description="RDD" evidence="7">
    <location>
        <begin position="17"/>
        <end position="153"/>
    </location>
</feature>
<dbReference type="EMBL" id="SLWF01000020">
    <property type="protein sequence ID" value="TCN82080.1"/>
    <property type="molecule type" value="Genomic_DNA"/>
</dbReference>
<evidence type="ECO:0000313" key="8">
    <source>
        <dbReference type="EMBL" id="TCN82080.1"/>
    </source>
</evidence>
<evidence type="ECO:0000256" key="4">
    <source>
        <dbReference type="ARBA" id="ARBA00022989"/>
    </source>
</evidence>
<feature type="transmembrane region" description="Helical" evidence="6">
    <location>
        <begin position="119"/>
        <end position="142"/>
    </location>
</feature>
<dbReference type="RefSeq" id="WP_133039568.1">
    <property type="nucleotide sequence ID" value="NZ_SLWF01000020.1"/>
</dbReference>
<evidence type="ECO:0000256" key="2">
    <source>
        <dbReference type="ARBA" id="ARBA00022475"/>
    </source>
</evidence>
<dbReference type="GO" id="GO:0005886">
    <property type="term" value="C:plasma membrane"/>
    <property type="evidence" value="ECO:0007669"/>
    <property type="project" value="UniProtKB-SubCell"/>
</dbReference>